<gene>
    <name evidence="5" type="ORF">TCLT_LOCUS1094</name>
</gene>
<dbReference type="InterPro" id="IPR050164">
    <property type="entry name" value="Peptidase_C19"/>
</dbReference>
<keyword evidence="2" id="KW-0175">Coiled coil</keyword>
<dbReference type="GO" id="GO:0004843">
    <property type="term" value="F:cysteine-type deubiquitinase activity"/>
    <property type="evidence" value="ECO:0007669"/>
    <property type="project" value="InterPro"/>
</dbReference>
<dbReference type="WBParaSite" id="TCLT_0000109301-mRNA-1">
    <property type="protein sequence ID" value="TCLT_0000109301-mRNA-1"/>
    <property type="gene ID" value="TCLT_0000109301"/>
</dbReference>
<dbReference type="InterPro" id="IPR018200">
    <property type="entry name" value="USP_CS"/>
</dbReference>
<reference evidence="5 6" key="2">
    <citation type="submission" date="2018-11" db="EMBL/GenBank/DDBJ databases">
        <authorList>
            <consortium name="Pathogen Informatics"/>
        </authorList>
    </citation>
    <scope>NUCLEOTIDE SEQUENCE [LARGE SCALE GENOMIC DNA]</scope>
</reference>
<proteinExistence type="inferred from homology"/>
<evidence type="ECO:0000313" key="5">
    <source>
        <dbReference type="EMBL" id="VDM96345.1"/>
    </source>
</evidence>
<evidence type="ECO:0000313" key="6">
    <source>
        <dbReference type="Proteomes" id="UP000276776"/>
    </source>
</evidence>
<dbReference type="GO" id="GO:0005829">
    <property type="term" value="C:cytosol"/>
    <property type="evidence" value="ECO:0007669"/>
    <property type="project" value="TreeGrafter"/>
</dbReference>
<sequence>MTILSVVGGKGSGPIEAEEPERTSKSIYVVLLLSISLKGIEICLAIKMNALTAEELVFFNEVKNFLGNSVNEQILVQAIKSHGSQTQSHSSGSNVLNDVISIYFDRMESVEKPTKQVRFDEHLDVLSPAPSMSRPYSFNTRGTAMEGSKEVIDLTSDEDKSVNKWSTIPRSVLGNREEQDVIKAIEESLKDNQNIVGYSSFIPKDPDNPHERRRDGFSPVGLKNIGNTCWFNVIVQTLYHIPYFRQMLFDASNKSKVGLVLEKTDTWENESSSVNELNRSALTTSLLLSFRKLAACLKASSRAYVDPTDVLKIISELNTSLNKAAPCIGIQQDATEMLLRLIEWLELAFKDQTSEQTYSTTQSLPSISSEDVMDVNDENMAPSGSNSEELVASSHGTSCNKSNDADLSLNSVSDHPFNALFYGSHIEIRPNAVGISSPLKLGNALQMINLDVTYDNLYDSLEAYHLSDAPDKELWFESLPPVIIFSLVRFSYKNGQTEKIHSQFQFPRDLYMDRYLYRNRVFVNEKRFERNSFKKRLESITTELERWEKFPAGDTKVPLPSLIDAVAKYTSSATNDNVFDDFDSCKQQPMEVCDENASHSFIVNEMQNANSGLNSNNEESILSYPQLDKSIIPVDVDINAVTSFLQSLSSNAQEKINELQKEADVLKRKIDSIFDIESMREALHVCIFRLMCLFRIIFIQFLQEPYRLHSVIVHEGEANVGHYWAYIASSPLSSVQNNEVSWRKFNDKSVDPATWQQIEEDSFGSRRACSAYCLVYTRKKCEDSLYGGQQGKQKQPGQLCTGLVDGLPCDLKIEVSTDNAWFDAEIMRWDAEHNVELGPENKILSDPSNDEELLRAVSFKGVIDINGLSRRHYEHAARFFGLFMIKSVFQLITHYMTHYETALRVTNVLYSDRLMFMIDWASVFGISLSNSATTVFILRLLMNMDGIKYSKLIEACEKVAGKVVTDDPSSELILNNAHVLYEAFCQMIAVMNDILKKLDHCSSLRKLDRIASDIQQARLLCVSIHLMDRINMYAAKKSSDPELEQFFNLVHNGLLIIYVVGISRCIIDYMESESDDVILIDHDNFIDKEYKAMIVRLHNMKNSGSERSIQYVISIWNQLLSNSNGLKRVPWIYQKIVDASEQKTSTIMPASKLNVRAGNSGYDLYSMKETAHSKLGIRNVEDLNKLALNVVQGKFNIANAE</sequence>
<dbReference type="EMBL" id="UYYF01000117">
    <property type="protein sequence ID" value="VDM96345.1"/>
    <property type="molecule type" value="Genomic_DNA"/>
</dbReference>
<comment type="similarity">
    <text evidence="1">Belongs to the peptidase C19 family.</text>
</comment>
<dbReference type="STRING" id="103827.A0A0N5CLU2"/>
<dbReference type="Gene3D" id="3.90.70.10">
    <property type="entry name" value="Cysteine proteinases"/>
    <property type="match status" value="1"/>
</dbReference>
<evidence type="ECO:0000259" key="4">
    <source>
        <dbReference type="PROSITE" id="PS50235"/>
    </source>
</evidence>
<dbReference type="InterPro" id="IPR038765">
    <property type="entry name" value="Papain-like_cys_pep_sf"/>
</dbReference>
<accession>A0A0N5CLU2</accession>
<dbReference type="InterPro" id="IPR001394">
    <property type="entry name" value="Peptidase_C19_UCH"/>
</dbReference>
<feature type="coiled-coil region" evidence="2">
    <location>
        <begin position="642"/>
        <end position="676"/>
    </location>
</feature>
<reference evidence="7" key="1">
    <citation type="submission" date="2017-02" db="UniProtKB">
        <authorList>
            <consortium name="WormBaseParasite"/>
        </authorList>
    </citation>
    <scope>IDENTIFICATION</scope>
</reference>
<dbReference type="PANTHER" id="PTHR24006">
    <property type="entry name" value="UBIQUITIN CARBOXYL-TERMINAL HYDROLASE"/>
    <property type="match status" value="1"/>
</dbReference>
<name>A0A0N5CLU2_THECL</name>
<feature type="compositionally biased region" description="Polar residues" evidence="3">
    <location>
        <begin position="382"/>
        <end position="398"/>
    </location>
</feature>
<organism evidence="7">
    <name type="scientific">Thelazia callipaeda</name>
    <name type="common">Oriental eyeworm</name>
    <name type="synonym">Parasitic nematode</name>
    <dbReference type="NCBI Taxonomy" id="103827"/>
    <lineage>
        <taxon>Eukaryota</taxon>
        <taxon>Metazoa</taxon>
        <taxon>Ecdysozoa</taxon>
        <taxon>Nematoda</taxon>
        <taxon>Chromadorea</taxon>
        <taxon>Rhabditida</taxon>
        <taxon>Spirurina</taxon>
        <taxon>Spiruromorpha</taxon>
        <taxon>Thelazioidea</taxon>
        <taxon>Thelaziidae</taxon>
        <taxon>Thelazia</taxon>
    </lineage>
</organism>
<keyword evidence="6" id="KW-1185">Reference proteome</keyword>
<evidence type="ECO:0000313" key="7">
    <source>
        <dbReference type="WBParaSite" id="TCLT_0000109301-mRNA-1"/>
    </source>
</evidence>
<dbReference type="PROSITE" id="PS50235">
    <property type="entry name" value="USP_3"/>
    <property type="match status" value="1"/>
</dbReference>
<evidence type="ECO:0000256" key="1">
    <source>
        <dbReference type="ARBA" id="ARBA00009085"/>
    </source>
</evidence>
<dbReference type="Proteomes" id="UP000276776">
    <property type="component" value="Unassembled WGS sequence"/>
</dbReference>
<dbReference type="InterPro" id="IPR028889">
    <property type="entry name" value="USP"/>
</dbReference>
<dbReference type="SUPFAM" id="SSF54001">
    <property type="entry name" value="Cysteine proteinases"/>
    <property type="match status" value="1"/>
</dbReference>
<dbReference type="AlphaFoldDB" id="A0A0N5CLU2"/>
<dbReference type="OMA" id="HYWAYIA"/>
<dbReference type="GO" id="GO:0005634">
    <property type="term" value="C:nucleus"/>
    <property type="evidence" value="ECO:0007669"/>
    <property type="project" value="TreeGrafter"/>
</dbReference>
<evidence type="ECO:0000256" key="2">
    <source>
        <dbReference type="SAM" id="Coils"/>
    </source>
</evidence>
<dbReference type="OrthoDB" id="2420415at2759"/>
<feature type="region of interest" description="Disordered" evidence="3">
    <location>
        <begin position="359"/>
        <end position="398"/>
    </location>
</feature>
<protein>
    <submittedName>
        <fullName evidence="7">USP domain-containing protein</fullName>
    </submittedName>
</protein>
<feature type="domain" description="USP" evidence="4">
    <location>
        <begin position="220"/>
        <end position="779"/>
    </location>
</feature>
<dbReference type="GO" id="GO:0016579">
    <property type="term" value="P:protein deubiquitination"/>
    <property type="evidence" value="ECO:0007669"/>
    <property type="project" value="InterPro"/>
</dbReference>
<dbReference type="PROSITE" id="PS00973">
    <property type="entry name" value="USP_2"/>
    <property type="match status" value="1"/>
</dbReference>
<dbReference type="Pfam" id="PF00443">
    <property type="entry name" value="UCH"/>
    <property type="match status" value="1"/>
</dbReference>
<evidence type="ECO:0000256" key="3">
    <source>
        <dbReference type="SAM" id="MobiDB-lite"/>
    </source>
</evidence>
<dbReference type="PROSITE" id="PS00972">
    <property type="entry name" value="USP_1"/>
    <property type="match status" value="1"/>
</dbReference>
<dbReference type="PANTHER" id="PTHR24006:SF944">
    <property type="entry name" value="UBIQUITIN CARBOXYL-TERMINAL HYDROLASE"/>
    <property type="match status" value="1"/>
</dbReference>